<feature type="region of interest" description="Disordered" evidence="1">
    <location>
        <begin position="456"/>
        <end position="500"/>
    </location>
</feature>
<keyword evidence="2" id="KW-0472">Membrane</keyword>
<keyword evidence="2" id="KW-1133">Transmembrane helix</keyword>
<feature type="region of interest" description="Disordered" evidence="1">
    <location>
        <begin position="298"/>
        <end position="317"/>
    </location>
</feature>
<gene>
    <name evidence="3" type="ORF">LTR97_012204</name>
</gene>
<sequence length="500" mass="50691">MLDRRQNGGGPGGFNGQSFDSTNNPFYSASTASVASVASIASVESVQSVQSAQSVESVASVQSAASVASVEATATTENAGSSIATSIGLGGSTTATLQSSSTASTAASRTASSTGSSTSTAPAAANTASTSSTQATTPTPSTLLTSPSSSGSSISAASEILHSSSGSSAQQSASSTPLPLTNAGHHGISSSTLAAAVVIPLLFALAALIGAFFCIRRKNRRILASQHHALASTSPSAGGFGFMPAMREKLGGTQTSAAPVMLGSNLRNNAYYTGLDTSSQASRGESGEYYAPLGSEARRSEGGTFADPPPPYKAKSLASSGKRISIPEEDEMVQVPLAAAAIPSVREPHQDASPFADPPVSSHARNESITSDTSTVRALPRNSLAEDTAFLASPIVAHRPGTSRSASRRSVFSAVSGRSGFSVDSDQYSDSASVHSAHAARRSVGGAQVITARASRGESMTLGNPFHDRHEEDAVSLVSNDEHDGGRRGSVVSELSFRRS</sequence>
<feature type="region of interest" description="Disordered" evidence="1">
    <location>
        <begin position="106"/>
        <end position="179"/>
    </location>
</feature>
<evidence type="ECO:0000256" key="2">
    <source>
        <dbReference type="SAM" id="Phobius"/>
    </source>
</evidence>
<keyword evidence="2" id="KW-0812">Transmembrane</keyword>
<comment type="caution">
    <text evidence="3">The sequence shown here is derived from an EMBL/GenBank/DDBJ whole genome shotgun (WGS) entry which is preliminary data.</text>
</comment>
<feature type="region of interest" description="Disordered" evidence="1">
    <location>
        <begin position="348"/>
        <end position="376"/>
    </location>
</feature>
<feature type="compositionally biased region" description="Low complexity" evidence="1">
    <location>
        <begin position="106"/>
        <end position="175"/>
    </location>
</feature>
<feature type="compositionally biased region" description="Polar residues" evidence="1">
    <location>
        <begin position="367"/>
        <end position="376"/>
    </location>
</feature>
<accession>A0AAN7ZVB3</accession>
<name>A0AAN7ZVB3_9PEZI</name>
<dbReference type="EMBL" id="JAVRQU010000024">
    <property type="protein sequence ID" value="KAK5690648.1"/>
    <property type="molecule type" value="Genomic_DNA"/>
</dbReference>
<evidence type="ECO:0000256" key="1">
    <source>
        <dbReference type="SAM" id="MobiDB-lite"/>
    </source>
</evidence>
<reference evidence="3" key="1">
    <citation type="submission" date="2023-08" db="EMBL/GenBank/DDBJ databases">
        <title>Black Yeasts Isolated from many extreme environments.</title>
        <authorList>
            <person name="Coleine C."/>
            <person name="Stajich J.E."/>
            <person name="Selbmann L."/>
        </authorList>
    </citation>
    <scope>NUCLEOTIDE SEQUENCE</scope>
    <source>
        <strain evidence="3">CCFEE 5810</strain>
    </source>
</reference>
<dbReference type="Proteomes" id="UP001310594">
    <property type="component" value="Unassembled WGS sequence"/>
</dbReference>
<dbReference type="AlphaFoldDB" id="A0AAN7ZVB3"/>
<evidence type="ECO:0000313" key="4">
    <source>
        <dbReference type="Proteomes" id="UP001310594"/>
    </source>
</evidence>
<proteinExistence type="predicted"/>
<protein>
    <submittedName>
        <fullName evidence="3">Uncharacterized protein</fullName>
    </submittedName>
</protein>
<organism evidence="3 4">
    <name type="scientific">Elasticomyces elasticus</name>
    <dbReference type="NCBI Taxonomy" id="574655"/>
    <lineage>
        <taxon>Eukaryota</taxon>
        <taxon>Fungi</taxon>
        <taxon>Dikarya</taxon>
        <taxon>Ascomycota</taxon>
        <taxon>Pezizomycotina</taxon>
        <taxon>Dothideomycetes</taxon>
        <taxon>Dothideomycetidae</taxon>
        <taxon>Mycosphaerellales</taxon>
        <taxon>Teratosphaeriaceae</taxon>
        <taxon>Elasticomyces</taxon>
    </lineage>
</organism>
<feature type="transmembrane region" description="Helical" evidence="2">
    <location>
        <begin position="193"/>
        <end position="215"/>
    </location>
</feature>
<feature type="region of interest" description="Disordered" evidence="1">
    <location>
        <begin position="1"/>
        <end position="21"/>
    </location>
</feature>
<evidence type="ECO:0000313" key="3">
    <source>
        <dbReference type="EMBL" id="KAK5690648.1"/>
    </source>
</evidence>